<name>B6BKZ4_SULGG</name>
<dbReference type="Gene3D" id="3.30.70.270">
    <property type="match status" value="1"/>
</dbReference>
<keyword evidence="1" id="KW-0812">Transmembrane</keyword>
<dbReference type="InterPro" id="IPR029787">
    <property type="entry name" value="Nucleotide_cyclase"/>
</dbReference>
<dbReference type="RefSeq" id="WP_008337850.1">
    <property type="nucleotide sequence ID" value="NZ_AFRZ01000001.1"/>
</dbReference>
<dbReference type="Pfam" id="PF00990">
    <property type="entry name" value="GGDEF"/>
    <property type="match status" value="1"/>
</dbReference>
<feature type="transmembrane region" description="Helical" evidence="1">
    <location>
        <begin position="6"/>
        <end position="24"/>
    </location>
</feature>
<evidence type="ECO:0000313" key="6">
    <source>
        <dbReference type="Proteomes" id="UP000006431"/>
    </source>
</evidence>
<dbReference type="eggNOG" id="COG5278">
    <property type="taxonomic scope" value="Bacteria"/>
</dbReference>
<dbReference type="InterPro" id="IPR052163">
    <property type="entry name" value="DGC-Regulatory_Protein"/>
</dbReference>
<evidence type="ECO:0000313" key="5">
    <source>
        <dbReference type="EMBL" id="EHP29208.1"/>
    </source>
</evidence>
<dbReference type="HOGENOM" id="CLU_048414_1_0_7"/>
<accession>H1FW90</accession>
<accession>B6BKZ4</accession>
<dbReference type="PROSITE" id="PS50112">
    <property type="entry name" value="PAS"/>
    <property type="match status" value="1"/>
</dbReference>
<evidence type="ECO:0000259" key="4">
    <source>
        <dbReference type="PROSITE" id="PS50887"/>
    </source>
</evidence>
<dbReference type="Gene3D" id="3.30.450.20">
    <property type="entry name" value="PAS domain"/>
    <property type="match status" value="1"/>
</dbReference>
<dbReference type="SUPFAM" id="SSF55785">
    <property type="entry name" value="PYP-like sensor domain (PAS domain)"/>
    <property type="match status" value="1"/>
</dbReference>
<dbReference type="SMART" id="SM00091">
    <property type="entry name" value="PAS"/>
    <property type="match status" value="1"/>
</dbReference>
<dbReference type="InterPro" id="IPR000160">
    <property type="entry name" value="GGDEF_dom"/>
</dbReference>
<dbReference type="SMART" id="SM00267">
    <property type="entry name" value="GGDEF"/>
    <property type="match status" value="1"/>
</dbReference>
<dbReference type="Pfam" id="PF08447">
    <property type="entry name" value="PAS_3"/>
    <property type="match status" value="1"/>
</dbReference>
<dbReference type="InterPro" id="IPR043128">
    <property type="entry name" value="Rev_trsase/Diguanyl_cyclase"/>
</dbReference>
<dbReference type="InterPro" id="IPR000700">
    <property type="entry name" value="PAS-assoc_C"/>
</dbReference>
<gene>
    <name evidence="5" type="ORF">SMGD1_0681</name>
</gene>
<dbReference type="AlphaFoldDB" id="B6BKZ4"/>
<dbReference type="CDD" id="cd00130">
    <property type="entry name" value="PAS"/>
    <property type="match status" value="1"/>
</dbReference>
<proteinExistence type="predicted"/>
<dbReference type="CDD" id="cd01949">
    <property type="entry name" value="GGDEF"/>
    <property type="match status" value="1"/>
</dbReference>
<feature type="domain" description="PAS" evidence="2">
    <location>
        <begin position="229"/>
        <end position="280"/>
    </location>
</feature>
<dbReference type="eggNOG" id="COG3706">
    <property type="taxonomic scope" value="Bacteria"/>
</dbReference>
<dbReference type="Pfam" id="PF05227">
    <property type="entry name" value="CHASE3"/>
    <property type="match status" value="1"/>
</dbReference>
<dbReference type="PANTHER" id="PTHR46663:SF4">
    <property type="entry name" value="DIGUANYLATE CYCLASE DGCT-RELATED"/>
    <property type="match status" value="1"/>
</dbReference>
<comment type="caution">
    <text evidence="5">The sequence shown here is derived from an EMBL/GenBank/DDBJ whole genome shotgun (WGS) entry which is preliminary data.</text>
</comment>
<dbReference type="PATRIC" id="fig|929558.5.peg.679"/>
<sequence length="505" mass="58505">MKILKLLLLISVPIIIVGNVYLILEYKKIGQEKLNWVEHTHEVIHEANIYISAMKDIETGQRGYLLTLKDDYLEPYILGLSKAKNSFDQLKQLTSDNLSQQKRLDFIKESMNLKLDELATTIKYAKDKKIDKSFDLVKNDIGKKYMDDIRKYVKQFTKAEFKLLEKRQNEYNNYRKNITLLIISEIMVLILIAIIFFFIYKNNIQKKAHAEIKEYVRLVDKNIITSSTDLKGNITYASEAFAQISGYSKVELIGQSHSIVRHPDMPKSIYEDMWNTIKSGKTWSGEIKNRKKSGDYYWVKTSISPKYNNDNEHIGFTAIRQDISDKKMIEKISITDGLTNIYNRRHFDNLFPQIIKTSRRNNELVCFLIMDVDHFKQYNDTYGHQMGDGVLIDLATVLTNNLKRDDDYCFRLGGEEFGVLFKSDSKQKAEIIANKLRESIEDLKIEHKGNSASSFVTASVGLVCLKAQDIVDEAQVYKMADDLLYQAKENGRNKVCINKHTDKDI</sequence>
<dbReference type="CDD" id="cd19410">
    <property type="entry name" value="HK9-like_sensor"/>
    <property type="match status" value="1"/>
</dbReference>
<dbReference type="PANTHER" id="PTHR46663">
    <property type="entry name" value="DIGUANYLATE CYCLASE DGCT-RELATED"/>
    <property type="match status" value="1"/>
</dbReference>
<dbReference type="Proteomes" id="UP000006431">
    <property type="component" value="Unassembled WGS sequence"/>
</dbReference>
<dbReference type="SMART" id="SM00086">
    <property type="entry name" value="PAC"/>
    <property type="match status" value="1"/>
</dbReference>
<feature type="domain" description="GGDEF" evidence="4">
    <location>
        <begin position="363"/>
        <end position="500"/>
    </location>
</feature>
<dbReference type="GO" id="GO:0003824">
    <property type="term" value="F:catalytic activity"/>
    <property type="evidence" value="ECO:0007669"/>
    <property type="project" value="UniProtKB-ARBA"/>
</dbReference>
<evidence type="ECO:0000259" key="2">
    <source>
        <dbReference type="PROSITE" id="PS50112"/>
    </source>
</evidence>
<protein>
    <submittedName>
        <fullName evidence="5">Response regulator receiver (GGDEF/PAS/PAC domain)</fullName>
    </submittedName>
</protein>
<evidence type="ECO:0000256" key="1">
    <source>
        <dbReference type="SAM" id="Phobius"/>
    </source>
</evidence>
<dbReference type="PROSITE" id="PS50887">
    <property type="entry name" value="GGDEF"/>
    <property type="match status" value="1"/>
</dbReference>
<feature type="domain" description="PAC" evidence="3">
    <location>
        <begin position="283"/>
        <end position="335"/>
    </location>
</feature>
<organism evidence="5 6">
    <name type="scientific">Sulfurimonas gotlandica (strain DSM 19862 / JCM 16533 / GD1)</name>
    <dbReference type="NCBI Taxonomy" id="929558"/>
    <lineage>
        <taxon>Bacteria</taxon>
        <taxon>Pseudomonadati</taxon>
        <taxon>Campylobacterota</taxon>
        <taxon>Epsilonproteobacteria</taxon>
        <taxon>Campylobacterales</taxon>
        <taxon>Sulfurimonadaceae</taxon>
        <taxon>Sulfurimonas</taxon>
    </lineage>
</organism>
<dbReference type="STRING" id="929558.SMGD1_0681"/>
<dbReference type="InterPro" id="IPR007891">
    <property type="entry name" value="CHASE3"/>
</dbReference>
<dbReference type="InterPro" id="IPR000014">
    <property type="entry name" value="PAS"/>
</dbReference>
<evidence type="ECO:0000259" key="3">
    <source>
        <dbReference type="PROSITE" id="PS50113"/>
    </source>
</evidence>
<dbReference type="EMBL" id="AFRZ01000001">
    <property type="protein sequence ID" value="EHP29208.1"/>
    <property type="molecule type" value="Genomic_DNA"/>
</dbReference>
<dbReference type="PROSITE" id="PS50113">
    <property type="entry name" value="PAC"/>
    <property type="match status" value="1"/>
</dbReference>
<dbReference type="InterPro" id="IPR001610">
    <property type="entry name" value="PAC"/>
</dbReference>
<reference evidence="5 6" key="1">
    <citation type="journal article" date="2012" name="Proc. Natl. Acad. Sci. U.S.A.">
        <title>Genome and physiology of a model Epsilonproteobacterium responsible for sulfide detoxification in marine oxygen depletion zones.</title>
        <authorList>
            <person name="Grote J."/>
            <person name="Schott T."/>
            <person name="Bruckner C.G."/>
            <person name="Glockner F.O."/>
            <person name="Jost G."/>
            <person name="Teeling H."/>
            <person name="Labrenz M."/>
            <person name="Jurgens K."/>
        </authorList>
    </citation>
    <scope>NUCLEOTIDE SEQUENCE [LARGE SCALE GENOMIC DNA]</scope>
    <source>
        <strain evidence="5 6">GD1</strain>
    </source>
</reference>
<keyword evidence="1" id="KW-1133">Transmembrane helix</keyword>
<dbReference type="NCBIfam" id="TIGR00229">
    <property type="entry name" value="sensory_box"/>
    <property type="match status" value="1"/>
</dbReference>
<dbReference type="InterPro" id="IPR013655">
    <property type="entry name" value="PAS_fold_3"/>
</dbReference>
<dbReference type="OrthoDB" id="5413461at2"/>
<dbReference type="InterPro" id="IPR035965">
    <property type="entry name" value="PAS-like_dom_sf"/>
</dbReference>
<keyword evidence="6" id="KW-1185">Reference proteome</keyword>
<dbReference type="NCBIfam" id="TIGR00254">
    <property type="entry name" value="GGDEF"/>
    <property type="match status" value="1"/>
</dbReference>
<dbReference type="FunFam" id="3.30.70.270:FF:000001">
    <property type="entry name" value="Diguanylate cyclase domain protein"/>
    <property type="match status" value="1"/>
</dbReference>
<keyword evidence="1" id="KW-0472">Membrane</keyword>
<dbReference type="SUPFAM" id="SSF55073">
    <property type="entry name" value="Nucleotide cyclase"/>
    <property type="match status" value="1"/>
</dbReference>
<feature type="transmembrane region" description="Helical" evidence="1">
    <location>
        <begin position="178"/>
        <end position="200"/>
    </location>
</feature>